<gene>
    <name evidence="2" type="ORF">DLJ46_31515</name>
</gene>
<dbReference type="EMBL" id="QGSV01000438">
    <property type="protein sequence ID" value="PWU43482.1"/>
    <property type="molecule type" value="Genomic_DNA"/>
</dbReference>
<evidence type="ECO:0000313" key="3">
    <source>
        <dbReference type="Proteomes" id="UP000245683"/>
    </source>
</evidence>
<dbReference type="Proteomes" id="UP000245683">
    <property type="component" value="Unassembled WGS sequence"/>
</dbReference>
<keyword evidence="3" id="KW-1185">Reference proteome</keyword>
<dbReference type="AlphaFoldDB" id="A0A317JVL7"/>
<evidence type="ECO:0000313" key="2">
    <source>
        <dbReference type="EMBL" id="PWU43482.1"/>
    </source>
</evidence>
<proteinExistence type="predicted"/>
<feature type="region of interest" description="Disordered" evidence="1">
    <location>
        <begin position="1"/>
        <end position="107"/>
    </location>
</feature>
<protein>
    <submittedName>
        <fullName evidence="2">Uncharacterized protein</fullName>
    </submittedName>
</protein>
<feature type="compositionally biased region" description="Low complexity" evidence="1">
    <location>
        <begin position="27"/>
        <end position="41"/>
    </location>
</feature>
<reference evidence="3" key="1">
    <citation type="submission" date="2018-05" db="EMBL/GenBank/DDBJ databases">
        <title>Micromonospora globispora sp. nov. and Micromonospora rugosa sp. nov., isolated from marine sediment.</title>
        <authorList>
            <person name="Carro L."/>
            <person name="Aysel V."/>
            <person name="Cetin D."/>
            <person name="Igual J.M."/>
            <person name="Klenk H.-P."/>
            <person name="Trujillo M.E."/>
            <person name="Sahin N."/>
        </authorList>
    </citation>
    <scope>NUCLEOTIDE SEQUENCE [LARGE SCALE GENOMIC DNA]</scope>
    <source>
        <strain evidence="3">S2904</strain>
    </source>
</reference>
<name>A0A317JVL7_9ACTN</name>
<sequence>TASTPGVDTGIGPVASSTPSADPVLPGRPAARPEPAGIAAGDPIRQPVDRRVFFPSDRPASRTPQTAGPAGRGPGPSPTPSRTPPPIPSPTVRPTPTPTATQVDRCGAPENPFGYTYCGGSLIQQPALDVCRYFVCVDGFWAGEGYLMRCGDGTVGMVGGPYGSCPDRSGRKEPVYGVALHGRPTPGVTTGPVLVPKRYDLL</sequence>
<evidence type="ECO:0000256" key="1">
    <source>
        <dbReference type="SAM" id="MobiDB-lite"/>
    </source>
</evidence>
<feature type="non-terminal residue" evidence="2">
    <location>
        <position position="1"/>
    </location>
</feature>
<comment type="caution">
    <text evidence="2">The sequence shown here is derived from an EMBL/GenBank/DDBJ whole genome shotgun (WGS) entry which is preliminary data.</text>
</comment>
<feature type="compositionally biased region" description="Pro residues" evidence="1">
    <location>
        <begin position="75"/>
        <end position="97"/>
    </location>
</feature>
<accession>A0A317JVL7</accession>
<organism evidence="2 3">
    <name type="scientific">Micromonospora globispora</name>
    <dbReference type="NCBI Taxonomy" id="1450148"/>
    <lineage>
        <taxon>Bacteria</taxon>
        <taxon>Bacillati</taxon>
        <taxon>Actinomycetota</taxon>
        <taxon>Actinomycetes</taxon>
        <taxon>Micromonosporales</taxon>
        <taxon>Micromonosporaceae</taxon>
        <taxon>Micromonospora</taxon>
    </lineage>
</organism>